<evidence type="ECO:0000313" key="2">
    <source>
        <dbReference type="Proteomes" id="UP000584374"/>
    </source>
</evidence>
<sequence>MAIRLKLGNYETVQGDPLGRSFIGYFPRMTETEAWEAGRGVWRMNAEKASRQRFAVIVGEGHIRAVGEVTGVTAQGDRIALEGTALPSGHPVRDAWLGKPDPVVNGSQNPVGYCELPEEKEFLYRPCACGCDENTDRDFLPGHDVRAIQARVREHFDSSPLKFIQWVDDALTGAAAISSHTADQQP</sequence>
<gene>
    <name evidence="1" type="ORF">BJ970_005795</name>
</gene>
<accession>A0A840QCS6</accession>
<reference evidence="1 2" key="1">
    <citation type="submission" date="2020-08" db="EMBL/GenBank/DDBJ databases">
        <title>Sequencing the genomes of 1000 actinobacteria strains.</title>
        <authorList>
            <person name="Klenk H.-P."/>
        </authorList>
    </citation>
    <scope>NUCLEOTIDE SEQUENCE [LARGE SCALE GENOMIC DNA]</scope>
    <source>
        <strain evidence="1 2">DSM 45584</strain>
    </source>
</reference>
<dbReference type="Proteomes" id="UP000584374">
    <property type="component" value="Unassembled WGS sequence"/>
</dbReference>
<proteinExistence type="predicted"/>
<dbReference type="EMBL" id="JACHIW010000002">
    <property type="protein sequence ID" value="MBB5158196.1"/>
    <property type="molecule type" value="Genomic_DNA"/>
</dbReference>
<protein>
    <submittedName>
        <fullName evidence="1">Uncharacterized protein</fullName>
    </submittedName>
</protein>
<name>A0A840QCS6_9PSEU</name>
<dbReference type="AlphaFoldDB" id="A0A840QCS6"/>
<dbReference type="RefSeq" id="WP_184729862.1">
    <property type="nucleotide sequence ID" value="NZ_JACHIW010000002.1"/>
</dbReference>
<evidence type="ECO:0000313" key="1">
    <source>
        <dbReference type="EMBL" id="MBB5158196.1"/>
    </source>
</evidence>
<organism evidence="1 2">
    <name type="scientific">Saccharopolyspora phatthalungensis</name>
    <dbReference type="NCBI Taxonomy" id="664693"/>
    <lineage>
        <taxon>Bacteria</taxon>
        <taxon>Bacillati</taxon>
        <taxon>Actinomycetota</taxon>
        <taxon>Actinomycetes</taxon>
        <taxon>Pseudonocardiales</taxon>
        <taxon>Pseudonocardiaceae</taxon>
        <taxon>Saccharopolyspora</taxon>
    </lineage>
</organism>
<comment type="caution">
    <text evidence="1">The sequence shown here is derived from an EMBL/GenBank/DDBJ whole genome shotgun (WGS) entry which is preliminary data.</text>
</comment>
<keyword evidence="2" id="KW-1185">Reference proteome</keyword>